<accession>A0ABV5TKP4</accession>
<feature type="transmembrane region" description="Helical" evidence="9">
    <location>
        <begin position="274"/>
        <end position="293"/>
    </location>
</feature>
<dbReference type="CDD" id="cd06582">
    <property type="entry name" value="TM_PBP1_LivH_like"/>
    <property type="match status" value="1"/>
</dbReference>
<feature type="transmembrane region" description="Helical" evidence="9">
    <location>
        <begin position="243"/>
        <end position="262"/>
    </location>
</feature>
<evidence type="ECO:0000313" key="10">
    <source>
        <dbReference type="EMBL" id="MFB9679684.1"/>
    </source>
</evidence>
<evidence type="ECO:0000256" key="8">
    <source>
        <dbReference type="ARBA" id="ARBA00037998"/>
    </source>
</evidence>
<feature type="transmembrane region" description="Helical" evidence="9">
    <location>
        <begin position="218"/>
        <end position="236"/>
    </location>
</feature>
<dbReference type="Pfam" id="PF02653">
    <property type="entry name" value="BPD_transp_2"/>
    <property type="match status" value="1"/>
</dbReference>
<evidence type="ECO:0000256" key="1">
    <source>
        <dbReference type="ARBA" id="ARBA00004651"/>
    </source>
</evidence>
<keyword evidence="3" id="KW-1003">Cell membrane</keyword>
<evidence type="ECO:0000256" key="7">
    <source>
        <dbReference type="ARBA" id="ARBA00023136"/>
    </source>
</evidence>
<keyword evidence="7 9" id="KW-0472">Membrane</keyword>
<protein>
    <submittedName>
        <fullName evidence="10">Branched-chain amino acid ABC transporter permease</fullName>
    </submittedName>
</protein>
<dbReference type="PANTHER" id="PTHR11795:SF451">
    <property type="entry name" value="ABC TRANSPORTER PERMEASE PROTEIN"/>
    <property type="match status" value="1"/>
</dbReference>
<evidence type="ECO:0000256" key="2">
    <source>
        <dbReference type="ARBA" id="ARBA00022448"/>
    </source>
</evidence>
<evidence type="ECO:0000256" key="6">
    <source>
        <dbReference type="ARBA" id="ARBA00022989"/>
    </source>
</evidence>
<dbReference type="InterPro" id="IPR052157">
    <property type="entry name" value="BCAA_transport_permease"/>
</dbReference>
<keyword evidence="11" id="KW-1185">Reference proteome</keyword>
<dbReference type="Proteomes" id="UP001589610">
    <property type="component" value="Unassembled WGS sequence"/>
</dbReference>
<dbReference type="RefSeq" id="WP_386161033.1">
    <property type="nucleotide sequence ID" value="NZ_JBHMBS010000017.1"/>
</dbReference>
<gene>
    <name evidence="10" type="ORF">ACFFRH_29730</name>
</gene>
<keyword evidence="4 9" id="KW-0812">Transmembrane</keyword>
<feature type="transmembrane region" description="Helical" evidence="9">
    <location>
        <begin position="12"/>
        <end position="29"/>
    </location>
</feature>
<feature type="transmembrane region" description="Helical" evidence="9">
    <location>
        <begin position="191"/>
        <end position="212"/>
    </location>
</feature>
<feature type="transmembrane region" description="Helical" evidence="9">
    <location>
        <begin position="49"/>
        <end position="75"/>
    </location>
</feature>
<feature type="transmembrane region" description="Helical" evidence="9">
    <location>
        <begin position="96"/>
        <end position="114"/>
    </location>
</feature>
<reference evidence="10 11" key="1">
    <citation type="submission" date="2024-09" db="EMBL/GenBank/DDBJ databases">
        <authorList>
            <person name="Sun Q."/>
            <person name="Mori K."/>
        </authorList>
    </citation>
    <scope>NUCLEOTIDE SEQUENCE [LARGE SCALE GENOMIC DNA]</scope>
    <source>
        <strain evidence="10 11">JCM 3028</strain>
    </source>
</reference>
<organism evidence="10 11">
    <name type="scientific">Streptosporangium vulgare</name>
    <dbReference type="NCBI Taxonomy" id="46190"/>
    <lineage>
        <taxon>Bacteria</taxon>
        <taxon>Bacillati</taxon>
        <taxon>Actinomycetota</taxon>
        <taxon>Actinomycetes</taxon>
        <taxon>Streptosporangiales</taxon>
        <taxon>Streptosporangiaceae</taxon>
        <taxon>Streptosporangium</taxon>
    </lineage>
</organism>
<evidence type="ECO:0000256" key="4">
    <source>
        <dbReference type="ARBA" id="ARBA00022692"/>
    </source>
</evidence>
<dbReference type="InterPro" id="IPR001851">
    <property type="entry name" value="ABC_transp_permease"/>
</dbReference>
<name>A0ABV5TKP4_9ACTN</name>
<keyword evidence="6 9" id="KW-1133">Transmembrane helix</keyword>
<evidence type="ECO:0000313" key="11">
    <source>
        <dbReference type="Proteomes" id="UP001589610"/>
    </source>
</evidence>
<comment type="similarity">
    <text evidence="8">Belongs to the binding-protein-dependent transport system permease family. LivHM subfamily.</text>
</comment>
<evidence type="ECO:0000256" key="5">
    <source>
        <dbReference type="ARBA" id="ARBA00022970"/>
    </source>
</evidence>
<comment type="caution">
    <text evidence="10">The sequence shown here is derived from an EMBL/GenBank/DDBJ whole genome shotgun (WGS) entry which is preliminary data.</text>
</comment>
<evidence type="ECO:0000256" key="9">
    <source>
        <dbReference type="SAM" id="Phobius"/>
    </source>
</evidence>
<dbReference type="PANTHER" id="PTHR11795">
    <property type="entry name" value="BRANCHED-CHAIN AMINO ACID TRANSPORT SYSTEM PERMEASE PROTEIN LIVH"/>
    <property type="match status" value="1"/>
</dbReference>
<comment type="subcellular location">
    <subcellularLocation>
        <location evidence="1">Cell membrane</location>
        <topology evidence="1">Multi-pass membrane protein</topology>
    </subcellularLocation>
</comment>
<evidence type="ECO:0000256" key="3">
    <source>
        <dbReference type="ARBA" id="ARBA00022475"/>
    </source>
</evidence>
<keyword evidence="2" id="KW-0813">Transport</keyword>
<keyword evidence="5" id="KW-0029">Amino-acid transport</keyword>
<feature type="transmembrane region" description="Helical" evidence="9">
    <location>
        <begin position="140"/>
        <end position="162"/>
    </location>
</feature>
<dbReference type="EMBL" id="JBHMBS010000017">
    <property type="protein sequence ID" value="MFB9679684.1"/>
    <property type="molecule type" value="Genomic_DNA"/>
</dbReference>
<sequence>MDIFLERLFDGVTNGAVYAIMALALVVVFRSTGTINFAQGEMALFTTYLAWWLTAAAQVPLWIAALVAAAAGFVLGAVVERTLIRPIRRRNDMASLIVALGLFTAFNALAGLLWNSETKTMPSLFPSAMDDFVSVGGARLYWDALGVWLFVVVLIGAVFALFNRTRLGLHMRAVADNPESAALSGVPTGRILMLGWGLAGVIGSLAGVLLTPLSPHQLSLQTMFPILIYASAAALFGGLDSPVGAVVGGLGIGVLEAMITGYVEFIGGTLPQTAALVVIVLILLFRPTGLFGTRQMERL</sequence>
<proteinExistence type="inferred from homology"/>